<evidence type="ECO:0000256" key="3">
    <source>
        <dbReference type="ARBA" id="ARBA00009184"/>
    </source>
</evidence>
<comment type="catalytic activity">
    <reaction evidence="11">
        <text>O-phospho-D-serine + H2O = D-serine + phosphate</text>
        <dbReference type="Rhea" id="RHEA:24873"/>
        <dbReference type="ChEBI" id="CHEBI:15377"/>
        <dbReference type="ChEBI" id="CHEBI:35247"/>
        <dbReference type="ChEBI" id="CHEBI:43474"/>
        <dbReference type="ChEBI" id="CHEBI:58680"/>
        <dbReference type="EC" id="3.1.3.3"/>
    </reaction>
</comment>
<keyword evidence="12" id="KW-0732">Signal</keyword>
<dbReference type="Pfam" id="PF00702">
    <property type="entry name" value="Hydrolase"/>
    <property type="match status" value="1"/>
</dbReference>
<evidence type="ECO:0000313" key="14">
    <source>
        <dbReference type="Proteomes" id="UP000093898"/>
    </source>
</evidence>
<keyword evidence="8" id="KW-0460">Magnesium</keyword>
<comment type="pathway">
    <text evidence="2">Amino-acid biosynthesis; L-serine biosynthesis; L-serine from 3-phospho-D-glycerate: step 3/3.</text>
</comment>
<evidence type="ECO:0000256" key="4">
    <source>
        <dbReference type="ARBA" id="ARBA00012640"/>
    </source>
</evidence>
<dbReference type="EMBL" id="LZLC01000163">
    <property type="protein sequence ID" value="OBJ40039.1"/>
    <property type="molecule type" value="Genomic_DNA"/>
</dbReference>
<dbReference type="EC" id="3.1.3.3" evidence="4"/>
<dbReference type="InterPro" id="IPR036412">
    <property type="entry name" value="HAD-like_sf"/>
</dbReference>
<name>A0A1A3GXH2_MYCMU</name>
<dbReference type="GO" id="GO:0006564">
    <property type="term" value="P:L-serine biosynthetic process"/>
    <property type="evidence" value="ECO:0007669"/>
    <property type="project" value="UniProtKB-KW"/>
</dbReference>
<dbReference type="InterPro" id="IPR050582">
    <property type="entry name" value="HAD-like_SerB"/>
</dbReference>
<comment type="cofactor">
    <cofactor evidence="1">
        <name>Mg(2+)</name>
        <dbReference type="ChEBI" id="CHEBI:18420"/>
    </cofactor>
</comment>
<dbReference type="InterPro" id="IPR023214">
    <property type="entry name" value="HAD_sf"/>
</dbReference>
<dbReference type="SUPFAM" id="SSF56784">
    <property type="entry name" value="HAD-like"/>
    <property type="match status" value="1"/>
</dbReference>
<dbReference type="Proteomes" id="UP000093898">
    <property type="component" value="Unassembled WGS sequence"/>
</dbReference>
<keyword evidence="5" id="KW-0028">Amino-acid biosynthesis</keyword>
<reference evidence="13 14" key="1">
    <citation type="submission" date="2016-06" db="EMBL/GenBank/DDBJ databases">
        <authorList>
            <person name="Kjaerup R.B."/>
            <person name="Dalgaard T.S."/>
            <person name="Juul-Madsen H.R."/>
        </authorList>
    </citation>
    <scope>NUCLEOTIDE SEQUENCE [LARGE SCALE GENOMIC DNA]</scope>
    <source>
        <strain evidence="13 14">1127319.6</strain>
    </source>
</reference>
<evidence type="ECO:0000256" key="5">
    <source>
        <dbReference type="ARBA" id="ARBA00022605"/>
    </source>
</evidence>
<dbReference type="STRING" id="56689.GCA_001291445_04495"/>
<feature type="chain" id="PRO_5038791722" description="phosphoserine phosphatase" evidence="12">
    <location>
        <begin position="21"/>
        <end position="432"/>
    </location>
</feature>
<protein>
    <recommendedName>
        <fullName evidence="4">phosphoserine phosphatase</fullName>
        <ecNumber evidence="4">3.1.3.3</ecNumber>
    </recommendedName>
</protein>
<sequence>MIRAGRTLAAAAILLGGVVAGCGSGDQQAESTPTSKATAAQSNCRQLDASLSWHEGVREFLQKAIDANSTCAVRDRARKVAIFDWDNTVVKNDIGYGTNFYMLAHDLILQPPNQDWHQTSRYLTDAAATALRVACGTDVPAGKPLPTSTNTRCADEILSVLEDETTSGEPAFAGFDERRMTGAYAWGAALSAGYSTAELGGFAQKMKEQNLNAPEGATQKIGTKDVDGYIRVYPQIKDLIGTLQANGIDTWVVSASPEPIVKVWAPEVGIDAAHVVGVRSVYDAAGKQTAHLVGCGGVPDGDDSVITYIDGKRCWANQAIFGVSGPAAFDQLPADRRQVLAAGDSVTDVTFVGDATAASLVINRNKPELMCRAYNGLFSRGGTWAVNAMFIAPLPQHAPYQCASAYTNADGSKGPVLGPGGAPVPDQVDSVY</sequence>
<dbReference type="RefSeq" id="WP_064982671.1">
    <property type="nucleotide sequence ID" value="NZ_LZLC01000163.1"/>
</dbReference>
<evidence type="ECO:0000313" key="13">
    <source>
        <dbReference type="EMBL" id="OBJ40039.1"/>
    </source>
</evidence>
<evidence type="ECO:0000256" key="10">
    <source>
        <dbReference type="ARBA" id="ARBA00048138"/>
    </source>
</evidence>
<proteinExistence type="inferred from homology"/>
<evidence type="ECO:0000256" key="7">
    <source>
        <dbReference type="ARBA" id="ARBA00022801"/>
    </source>
</evidence>
<evidence type="ECO:0000256" key="6">
    <source>
        <dbReference type="ARBA" id="ARBA00022723"/>
    </source>
</evidence>
<keyword evidence="7" id="KW-0378">Hydrolase</keyword>
<evidence type="ECO:0000256" key="12">
    <source>
        <dbReference type="SAM" id="SignalP"/>
    </source>
</evidence>
<dbReference type="PROSITE" id="PS51257">
    <property type="entry name" value="PROKAR_LIPOPROTEIN"/>
    <property type="match status" value="1"/>
</dbReference>
<gene>
    <name evidence="13" type="ORF">A5630_26075</name>
</gene>
<evidence type="ECO:0000256" key="2">
    <source>
        <dbReference type="ARBA" id="ARBA00005135"/>
    </source>
</evidence>
<keyword evidence="6" id="KW-0479">Metal-binding</keyword>
<evidence type="ECO:0000256" key="8">
    <source>
        <dbReference type="ARBA" id="ARBA00022842"/>
    </source>
</evidence>
<comment type="similarity">
    <text evidence="3">Belongs to the HAD-like hydrolase superfamily. SerB family.</text>
</comment>
<feature type="signal peptide" evidence="12">
    <location>
        <begin position="1"/>
        <end position="20"/>
    </location>
</feature>
<dbReference type="GO" id="GO:0000287">
    <property type="term" value="F:magnesium ion binding"/>
    <property type="evidence" value="ECO:0007669"/>
    <property type="project" value="TreeGrafter"/>
</dbReference>
<dbReference type="AlphaFoldDB" id="A0A1A3GXH2"/>
<evidence type="ECO:0000256" key="11">
    <source>
        <dbReference type="ARBA" id="ARBA00048523"/>
    </source>
</evidence>
<accession>A0A1A3GXH2</accession>
<comment type="catalytic activity">
    <reaction evidence="10">
        <text>O-phospho-L-serine + H2O = L-serine + phosphate</text>
        <dbReference type="Rhea" id="RHEA:21208"/>
        <dbReference type="ChEBI" id="CHEBI:15377"/>
        <dbReference type="ChEBI" id="CHEBI:33384"/>
        <dbReference type="ChEBI" id="CHEBI:43474"/>
        <dbReference type="ChEBI" id="CHEBI:57524"/>
        <dbReference type="EC" id="3.1.3.3"/>
    </reaction>
</comment>
<evidence type="ECO:0000256" key="1">
    <source>
        <dbReference type="ARBA" id="ARBA00001946"/>
    </source>
</evidence>
<comment type="caution">
    <text evidence="13">The sequence shown here is derived from an EMBL/GenBank/DDBJ whole genome shotgun (WGS) entry which is preliminary data.</text>
</comment>
<dbReference type="PANTHER" id="PTHR43344">
    <property type="entry name" value="PHOSPHOSERINE PHOSPHATASE"/>
    <property type="match status" value="1"/>
</dbReference>
<keyword evidence="9" id="KW-0718">Serine biosynthesis</keyword>
<organism evidence="13 14">
    <name type="scientific">Mycolicibacterium mucogenicum</name>
    <name type="common">Mycobacterium mucogenicum</name>
    <dbReference type="NCBI Taxonomy" id="56689"/>
    <lineage>
        <taxon>Bacteria</taxon>
        <taxon>Bacillati</taxon>
        <taxon>Actinomycetota</taxon>
        <taxon>Actinomycetes</taxon>
        <taxon>Mycobacteriales</taxon>
        <taxon>Mycobacteriaceae</taxon>
        <taxon>Mycolicibacterium</taxon>
    </lineage>
</organism>
<dbReference type="Gene3D" id="3.40.50.1000">
    <property type="entry name" value="HAD superfamily/HAD-like"/>
    <property type="match status" value="2"/>
</dbReference>
<evidence type="ECO:0000256" key="9">
    <source>
        <dbReference type="ARBA" id="ARBA00023299"/>
    </source>
</evidence>
<dbReference type="OrthoDB" id="1633110at2"/>
<dbReference type="GO" id="GO:0036424">
    <property type="term" value="F:L-phosphoserine phosphatase activity"/>
    <property type="evidence" value="ECO:0007669"/>
    <property type="project" value="TreeGrafter"/>
</dbReference>
<dbReference type="PANTHER" id="PTHR43344:SF2">
    <property type="entry name" value="PHOSPHOSERINE PHOSPHATASE"/>
    <property type="match status" value="1"/>
</dbReference>
<dbReference type="GO" id="GO:0005737">
    <property type="term" value="C:cytoplasm"/>
    <property type="evidence" value="ECO:0007669"/>
    <property type="project" value="TreeGrafter"/>
</dbReference>